<evidence type="ECO:0000313" key="1">
    <source>
        <dbReference type="EMBL" id="JAG14021.1"/>
    </source>
</evidence>
<reference evidence="1" key="1">
    <citation type="journal article" date="2014" name="PLoS ONE">
        <title>Transcriptome-Based Identification of ABC Transporters in the Western Tarnished Plant Bug Lygus hesperus.</title>
        <authorList>
            <person name="Hull J.J."/>
            <person name="Chaney K."/>
            <person name="Geib S.M."/>
            <person name="Fabrick J.A."/>
            <person name="Brent C.S."/>
            <person name="Walsh D."/>
            <person name="Lavine L.C."/>
        </authorList>
    </citation>
    <scope>NUCLEOTIDE SEQUENCE</scope>
</reference>
<dbReference type="AlphaFoldDB" id="A0A0A9X2Y1"/>
<reference evidence="2" key="3">
    <citation type="submission" date="2014-09" db="EMBL/GenBank/DDBJ databases">
        <authorList>
            <person name="Magalhaes I.L.F."/>
            <person name="Oliveira U."/>
            <person name="Santos F.R."/>
            <person name="Vidigal T.H.D.A."/>
            <person name="Brescovit A.D."/>
            <person name="Santos A.J."/>
        </authorList>
    </citation>
    <scope>NUCLEOTIDE SEQUENCE</scope>
</reference>
<accession>A0A0A9X2Y1</accession>
<evidence type="ECO:0000313" key="2">
    <source>
        <dbReference type="EMBL" id="JAG65764.1"/>
    </source>
</evidence>
<proteinExistence type="predicted"/>
<organism evidence="1">
    <name type="scientific">Lygus hesperus</name>
    <name type="common">Western plant bug</name>
    <dbReference type="NCBI Taxonomy" id="30085"/>
    <lineage>
        <taxon>Eukaryota</taxon>
        <taxon>Metazoa</taxon>
        <taxon>Ecdysozoa</taxon>
        <taxon>Arthropoda</taxon>
        <taxon>Hexapoda</taxon>
        <taxon>Insecta</taxon>
        <taxon>Pterygota</taxon>
        <taxon>Neoptera</taxon>
        <taxon>Paraneoptera</taxon>
        <taxon>Hemiptera</taxon>
        <taxon>Heteroptera</taxon>
        <taxon>Panheteroptera</taxon>
        <taxon>Cimicomorpha</taxon>
        <taxon>Miridae</taxon>
        <taxon>Mirini</taxon>
        <taxon>Lygus</taxon>
    </lineage>
</organism>
<protein>
    <submittedName>
        <fullName evidence="1">PWWP domain-containing protein MUM1</fullName>
    </submittedName>
</protein>
<dbReference type="EMBL" id="GBHO01029583">
    <property type="protein sequence ID" value="JAG14021.1"/>
    <property type="molecule type" value="Transcribed_RNA"/>
</dbReference>
<reference evidence="1" key="2">
    <citation type="submission" date="2014-07" db="EMBL/GenBank/DDBJ databases">
        <authorList>
            <person name="Hull J."/>
        </authorList>
    </citation>
    <scope>NUCLEOTIDE SEQUENCE</scope>
</reference>
<dbReference type="EMBL" id="GBRD01000057">
    <property type="protein sequence ID" value="JAG65764.1"/>
    <property type="molecule type" value="Transcribed_RNA"/>
</dbReference>
<gene>
    <name evidence="1" type="primary">Mum1</name>
    <name evidence="1" type="ORF">CM83_22447</name>
</gene>
<name>A0A0A9X2Y1_LYGHE</name>
<sequence length="183" mass="21294">MTSDEGVWFPQYRNRHWNNKRYSCHTLNERTSYLDEQHVLEAASWYTKDGKPQKDSYTQTYAQQKRGVLVDEEELVGYGEYKVKNFIINLTPEYRVRYVCTDLDRASVSWRDRIHVGWISIAKKDGPVVYIETRNMTPSAEVIQQAVADIRKAGISVVLDRIVQKDCVRPLDPNGYPDSEVSE</sequence>